<dbReference type="PROSITE" id="PS50850">
    <property type="entry name" value="MFS"/>
    <property type="match status" value="1"/>
</dbReference>
<dbReference type="InParanoid" id="A0A6L2PPC8"/>
<keyword evidence="8" id="KW-1185">Reference proteome</keyword>
<evidence type="ECO:0000313" key="7">
    <source>
        <dbReference type="EMBL" id="GFG31817.1"/>
    </source>
</evidence>
<dbReference type="Proteomes" id="UP000502823">
    <property type="component" value="Unassembled WGS sequence"/>
</dbReference>
<keyword evidence="4 5" id="KW-0472">Membrane</keyword>
<dbReference type="InterPro" id="IPR005829">
    <property type="entry name" value="Sugar_transporter_CS"/>
</dbReference>
<feature type="transmembrane region" description="Helical" evidence="5">
    <location>
        <begin position="56"/>
        <end position="77"/>
    </location>
</feature>
<feature type="non-terminal residue" evidence="7">
    <location>
        <position position="548"/>
    </location>
</feature>
<accession>A0A6L2PPC8</accession>
<dbReference type="SUPFAM" id="SSF103473">
    <property type="entry name" value="MFS general substrate transporter"/>
    <property type="match status" value="2"/>
</dbReference>
<feature type="transmembrane region" description="Helical" evidence="5">
    <location>
        <begin position="386"/>
        <end position="408"/>
    </location>
</feature>
<dbReference type="Pfam" id="PF00083">
    <property type="entry name" value="Sugar_tr"/>
    <property type="match status" value="1"/>
</dbReference>
<evidence type="ECO:0000256" key="4">
    <source>
        <dbReference type="ARBA" id="ARBA00023136"/>
    </source>
</evidence>
<comment type="caution">
    <text evidence="7">The sequence shown here is derived from an EMBL/GenBank/DDBJ whole genome shotgun (WGS) entry which is preliminary data.</text>
</comment>
<feature type="transmembrane region" description="Helical" evidence="5">
    <location>
        <begin position="117"/>
        <end position="137"/>
    </location>
</feature>
<dbReference type="Pfam" id="PF07690">
    <property type="entry name" value="MFS_1"/>
    <property type="match status" value="1"/>
</dbReference>
<evidence type="ECO:0000256" key="2">
    <source>
        <dbReference type="ARBA" id="ARBA00022692"/>
    </source>
</evidence>
<feature type="non-terminal residue" evidence="7">
    <location>
        <position position="1"/>
    </location>
</feature>
<feature type="domain" description="Major facilitator superfamily (MFS) profile" evidence="6">
    <location>
        <begin position="1"/>
        <end position="438"/>
    </location>
</feature>
<feature type="transmembrane region" description="Helical" evidence="5">
    <location>
        <begin position="244"/>
        <end position="277"/>
    </location>
</feature>
<keyword evidence="2 5" id="KW-0812">Transmembrane</keyword>
<dbReference type="AlphaFoldDB" id="A0A6L2PPC8"/>
<feature type="transmembrane region" description="Helical" evidence="5">
    <location>
        <begin position="505"/>
        <end position="528"/>
    </location>
</feature>
<dbReference type="Gene3D" id="1.20.1250.20">
    <property type="entry name" value="MFS general substrate transporter like domains"/>
    <property type="match status" value="2"/>
</dbReference>
<dbReference type="OrthoDB" id="6612291at2759"/>
<gene>
    <name evidence="7" type="ORF">Cfor_07060</name>
</gene>
<dbReference type="InterPro" id="IPR020846">
    <property type="entry name" value="MFS_dom"/>
</dbReference>
<keyword evidence="3 5" id="KW-1133">Transmembrane helix</keyword>
<comment type="subcellular location">
    <subcellularLocation>
        <location evidence="1">Membrane</location>
        <topology evidence="1">Multi-pass membrane protein</topology>
    </subcellularLocation>
</comment>
<feature type="transmembrane region" description="Helical" evidence="5">
    <location>
        <begin position="208"/>
        <end position="232"/>
    </location>
</feature>
<evidence type="ECO:0000313" key="8">
    <source>
        <dbReference type="Proteomes" id="UP000502823"/>
    </source>
</evidence>
<feature type="transmembrane region" description="Helical" evidence="5">
    <location>
        <begin position="26"/>
        <end position="44"/>
    </location>
</feature>
<dbReference type="PROSITE" id="PS00217">
    <property type="entry name" value="SUGAR_TRANSPORT_2"/>
    <property type="match status" value="2"/>
</dbReference>
<feature type="transmembrane region" description="Helical" evidence="5">
    <location>
        <begin position="353"/>
        <end position="374"/>
    </location>
</feature>
<protein>
    <recommendedName>
        <fullName evidence="6">Major facilitator superfamily (MFS) profile domain-containing protein</fullName>
    </recommendedName>
</protein>
<evidence type="ECO:0000256" key="5">
    <source>
        <dbReference type="SAM" id="Phobius"/>
    </source>
</evidence>
<evidence type="ECO:0000259" key="6">
    <source>
        <dbReference type="PROSITE" id="PS50850"/>
    </source>
</evidence>
<dbReference type="PANTHER" id="PTHR48021:SF89">
    <property type="entry name" value="FI02132P-RELATED"/>
    <property type="match status" value="1"/>
</dbReference>
<evidence type="ECO:0000256" key="1">
    <source>
        <dbReference type="ARBA" id="ARBA00004141"/>
    </source>
</evidence>
<sequence>SLSAIATPVGCLLTGGLLDWLGRRRTLMVINAPAVLGWLLITTASHKEPWFLYQLYTGRFLTGIAIGMSSSPATVYVSEVVDKSLRGMVVTWPSIGISLGILLVYVLGYIFPDNWRLVAGIIICFPVASIIAVWLVLPESPMWLVSRGRVVEAESRMRRIRGLPRGISLQESIQQEMDAMITREGQQDTSSCKDTLRFFKRPEAYRPLLIMNAFFFFQQFSGIYVIIFYAVTIVKGMGVNFDGYLATVIIGQFTVSAVATMATVTAGMTLGFSAVALPAMQKTDHQPHVSEDQASWTSLSAIATPVGCLLTGGLLDWLGRRRTLMVINAPAVLGWLLITTASHKEPWFLYQLYTGRFLTGIATGMSSSPATVYVSEVVDKSLRGMVVTWSSIGISLGILLVYVLGYIFPDNWRLVAGIIICFPVASIIAVWLLLPESPMWLVSRGRVVEAEACMRRIRGLPRGISLQESVQQEMDAMITSEGQQDTSSWKDTLRFFKRPEAYRPLLIMNAFFFFQQFSGIFVIIFYAVTIVKETGVNFDSYLATVIIG</sequence>
<evidence type="ECO:0000256" key="3">
    <source>
        <dbReference type="ARBA" id="ARBA00022989"/>
    </source>
</evidence>
<dbReference type="EMBL" id="BLKM01000331">
    <property type="protein sequence ID" value="GFG31817.1"/>
    <property type="molecule type" value="Genomic_DNA"/>
</dbReference>
<reference evidence="8" key="1">
    <citation type="submission" date="2020-01" db="EMBL/GenBank/DDBJ databases">
        <title>Draft genome sequence of the Termite Coptotermes fromosanus.</title>
        <authorList>
            <person name="Itakura S."/>
            <person name="Yosikawa Y."/>
            <person name="Umezawa K."/>
        </authorList>
    </citation>
    <scope>NUCLEOTIDE SEQUENCE [LARGE SCALE GENOMIC DNA]</scope>
</reference>
<name>A0A6L2PPC8_COPFO</name>
<dbReference type="InterPro" id="IPR036259">
    <property type="entry name" value="MFS_trans_sf"/>
</dbReference>
<feature type="transmembrane region" description="Helical" evidence="5">
    <location>
        <begin position="89"/>
        <end position="111"/>
    </location>
</feature>
<feature type="transmembrane region" description="Helical" evidence="5">
    <location>
        <begin position="323"/>
        <end position="341"/>
    </location>
</feature>
<organism evidence="7 8">
    <name type="scientific">Coptotermes formosanus</name>
    <name type="common">Formosan subterranean termite</name>
    <dbReference type="NCBI Taxonomy" id="36987"/>
    <lineage>
        <taxon>Eukaryota</taxon>
        <taxon>Metazoa</taxon>
        <taxon>Ecdysozoa</taxon>
        <taxon>Arthropoda</taxon>
        <taxon>Hexapoda</taxon>
        <taxon>Insecta</taxon>
        <taxon>Pterygota</taxon>
        <taxon>Neoptera</taxon>
        <taxon>Polyneoptera</taxon>
        <taxon>Dictyoptera</taxon>
        <taxon>Blattodea</taxon>
        <taxon>Blattoidea</taxon>
        <taxon>Termitoidae</taxon>
        <taxon>Rhinotermitidae</taxon>
        <taxon>Coptotermes</taxon>
    </lineage>
</organism>
<dbReference type="InterPro" id="IPR011701">
    <property type="entry name" value="MFS"/>
</dbReference>
<dbReference type="InterPro" id="IPR050549">
    <property type="entry name" value="MFS_Trehalose_Transporter"/>
</dbReference>
<dbReference type="GO" id="GO:0022857">
    <property type="term" value="F:transmembrane transporter activity"/>
    <property type="evidence" value="ECO:0007669"/>
    <property type="project" value="InterPro"/>
</dbReference>
<dbReference type="InterPro" id="IPR005828">
    <property type="entry name" value="MFS_sugar_transport-like"/>
</dbReference>
<proteinExistence type="predicted"/>
<dbReference type="GO" id="GO:0016020">
    <property type="term" value="C:membrane"/>
    <property type="evidence" value="ECO:0007669"/>
    <property type="project" value="UniProtKB-SubCell"/>
</dbReference>
<dbReference type="PANTHER" id="PTHR48021">
    <property type="match status" value="1"/>
</dbReference>
<feature type="transmembrane region" description="Helical" evidence="5">
    <location>
        <begin position="414"/>
        <end position="434"/>
    </location>
</feature>